<evidence type="ECO:0000313" key="3">
    <source>
        <dbReference type="Proteomes" id="UP000552757"/>
    </source>
</evidence>
<feature type="transmembrane region" description="Helical" evidence="1">
    <location>
        <begin position="337"/>
        <end position="358"/>
    </location>
</feature>
<dbReference type="RefSeq" id="WP_183953522.1">
    <property type="nucleotide sequence ID" value="NZ_JACIEB010000001.1"/>
</dbReference>
<keyword evidence="1" id="KW-0812">Transmembrane</keyword>
<feature type="transmembrane region" description="Helical" evidence="1">
    <location>
        <begin position="194"/>
        <end position="216"/>
    </location>
</feature>
<keyword evidence="1" id="KW-0472">Membrane</keyword>
<gene>
    <name evidence="2" type="ORF">GGR44_000129</name>
</gene>
<reference evidence="2 3" key="1">
    <citation type="submission" date="2020-08" db="EMBL/GenBank/DDBJ databases">
        <title>Genomic Encyclopedia of Type Strains, Phase IV (KMG-IV): sequencing the most valuable type-strain genomes for metagenomic binning, comparative biology and taxonomic classification.</title>
        <authorList>
            <person name="Goeker M."/>
        </authorList>
    </citation>
    <scope>NUCLEOTIDE SEQUENCE [LARGE SCALE GENOMIC DNA]</scope>
    <source>
        <strain evidence="2 3">DSM 29348</strain>
    </source>
</reference>
<dbReference type="Pfam" id="PF03929">
    <property type="entry name" value="PepSY_TM"/>
    <property type="match status" value="1"/>
</dbReference>
<comment type="caution">
    <text evidence="2">The sequence shown here is derived from an EMBL/GenBank/DDBJ whole genome shotgun (WGS) entry which is preliminary data.</text>
</comment>
<feature type="transmembrane region" description="Helical" evidence="1">
    <location>
        <begin position="136"/>
        <end position="159"/>
    </location>
</feature>
<dbReference type="PANTHER" id="PTHR34219:SF3">
    <property type="entry name" value="BLL7967 PROTEIN"/>
    <property type="match status" value="1"/>
</dbReference>
<dbReference type="AlphaFoldDB" id="A0A7W6DC55"/>
<dbReference type="EMBL" id="JACIEB010000001">
    <property type="protein sequence ID" value="MBB3980498.1"/>
    <property type="molecule type" value="Genomic_DNA"/>
</dbReference>
<organism evidence="2 3">
    <name type="scientific">Sphingobium fontiphilum</name>
    <dbReference type="NCBI Taxonomy" id="944425"/>
    <lineage>
        <taxon>Bacteria</taxon>
        <taxon>Pseudomonadati</taxon>
        <taxon>Pseudomonadota</taxon>
        <taxon>Alphaproteobacteria</taxon>
        <taxon>Sphingomonadales</taxon>
        <taxon>Sphingomonadaceae</taxon>
        <taxon>Sphingobium</taxon>
    </lineage>
</organism>
<feature type="transmembrane region" description="Helical" evidence="1">
    <location>
        <begin position="378"/>
        <end position="396"/>
    </location>
</feature>
<dbReference type="Proteomes" id="UP000552757">
    <property type="component" value="Unassembled WGS sequence"/>
</dbReference>
<feature type="transmembrane region" description="Helical" evidence="1">
    <location>
        <begin position="20"/>
        <end position="40"/>
    </location>
</feature>
<feature type="transmembrane region" description="Helical" evidence="1">
    <location>
        <begin position="402"/>
        <end position="421"/>
    </location>
</feature>
<name>A0A7W6DC55_9SPHN</name>
<evidence type="ECO:0000256" key="1">
    <source>
        <dbReference type="SAM" id="Phobius"/>
    </source>
</evidence>
<proteinExistence type="predicted"/>
<sequence length="451" mass="48443">MNSPIGKDAVKQALSAHAAIGLLASAMLYLVCLTGALAVISEEWQRIEQPDAPEMPAIAPEAVQKAVTQILDDEKALKKTSHLYVHLPTPGLPRTTITTDHRAVHVERTGEIAGREENGWTEFLGALHYQLHLPGIIGLAIVGILGVMMIALSLSGVIAHPRIFRDAFRLRARDRGGIALADWHNRLGVWTLPFSLAIALTGAMIGLASVTGYGLAASFYEGNLEKVYAPIFGGEGKLDAHDAPPPDVAAALRDMASRAPQAQPYYAIIHDPLTRGQHVQIIATHPRRLIFGEYYDFDAAGRFRGKAGLSDGALGQQVAASSYNLHFGNYGGLIVKIAYLAFGIALCAIIATGTSIWLGKRERRGLYHPRLRNGWDGVVWGIPAALGITLAVRLIAGQDAPLIPIFWSLLALILGLCIAWPPQRAAKPRLRQLLGFALAACLIGALLPQLG</sequence>
<dbReference type="PANTHER" id="PTHR34219">
    <property type="entry name" value="IRON-REGULATED INNER MEMBRANE PROTEIN-RELATED"/>
    <property type="match status" value="1"/>
</dbReference>
<dbReference type="InterPro" id="IPR005625">
    <property type="entry name" value="PepSY-ass_TM"/>
</dbReference>
<feature type="transmembrane region" description="Helical" evidence="1">
    <location>
        <begin position="433"/>
        <end position="450"/>
    </location>
</feature>
<evidence type="ECO:0000313" key="2">
    <source>
        <dbReference type="EMBL" id="MBB3980498.1"/>
    </source>
</evidence>
<protein>
    <submittedName>
        <fullName evidence="2">Putative iron-regulated membrane protein</fullName>
    </submittedName>
</protein>
<accession>A0A7W6DC55</accession>
<keyword evidence="1" id="KW-1133">Transmembrane helix</keyword>
<keyword evidence="3" id="KW-1185">Reference proteome</keyword>